<feature type="domain" description="HTH tetR-type" evidence="5">
    <location>
        <begin position="10"/>
        <end position="70"/>
    </location>
</feature>
<evidence type="ECO:0000256" key="3">
    <source>
        <dbReference type="ARBA" id="ARBA00023163"/>
    </source>
</evidence>
<dbReference type="GO" id="GO:0003700">
    <property type="term" value="F:DNA-binding transcription factor activity"/>
    <property type="evidence" value="ECO:0007669"/>
    <property type="project" value="TreeGrafter"/>
</dbReference>
<evidence type="ECO:0000256" key="4">
    <source>
        <dbReference type="PROSITE-ProRule" id="PRU00335"/>
    </source>
</evidence>
<dbReference type="InParanoid" id="C7QIK5"/>
<dbReference type="PANTHER" id="PTHR30055">
    <property type="entry name" value="HTH-TYPE TRANSCRIPTIONAL REGULATOR RUTR"/>
    <property type="match status" value="1"/>
</dbReference>
<keyword evidence="1" id="KW-0805">Transcription regulation</keyword>
<reference evidence="6 7" key="1">
    <citation type="journal article" date="2009" name="Stand. Genomic Sci.">
        <title>Complete genome sequence of Catenulispora acidiphila type strain (ID 139908).</title>
        <authorList>
            <person name="Copeland A."/>
            <person name="Lapidus A."/>
            <person name="Glavina Del Rio T."/>
            <person name="Nolan M."/>
            <person name="Lucas S."/>
            <person name="Chen F."/>
            <person name="Tice H."/>
            <person name="Cheng J.F."/>
            <person name="Bruce D."/>
            <person name="Goodwin L."/>
            <person name="Pitluck S."/>
            <person name="Mikhailova N."/>
            <person name="Pati A."/>
            <person name="Ivanova N."/>
            <person name="Mavromatis K."/>
            <person name="Chen A."/>
            <person name="Palaniappan K."/>
            <person name="Chain P."/>
            <person name="Land M."/>
            <person name="Hauser L."/>
            <person name="Chang Y.J."/>
            <person name="Jeffries C.D."/>
            <person name="Chertkov O."/>
            <person name="Brettin T."/>
            <person name="Detter J.C."/>
            <person name="Han C."/>
            <person name="Ali Z."/>
            <person name="Tindall B.J."/>
            <person name="Goker M."/>
            <person name="Bristow J."/>
            <person name="Eisen J.A."/>
            <person name="Markowitz V."/>
            <person name="Hugenholtz P."/>
            <person name="Kyrpides N.C."/>
            <person name="Klenk H.P."/>
        </authorList>
    </citation>
    <scope>NUCLEOTIDE SEQUENCE [LARGE SCALE GENOMIC DNA]</scope>
    <source>
        <strain evidence="7">DSM 44928 / JCM 14897 / NBRC 102108 / NRRL B-24433 / ID139908</strain>
    </source>
</reference>
<dbReference type="InterPro" id="IPR036271">
    <property type="entry name" value="Tet_transcr_reg_TetR-rel_C_sf"/>
</dbReference>
<evidence type="ECO:0000256" key="1">
    <source>
        <dbReference type="ARBA" id="ARBA00023015"/>
    </source>
</evidence>
<feature type="DNA-binding region" description="H-T-H motif" evidence="4">
    <location>
        <begin position="33"/>
        <end position="52"/>
    </location>
</feature>
<evidence type="ECO:0000313" key="6">
    <source>
        <dbReference type="EMBL" id="ACU75082.1"/>
    </source>
</evidence>
<keyword evidence="2 4" id="KW-0238">DNA-binding</keyword>
<keyword evidence="7" id="KW-1185">Reference proteome</keyword>
<dbReference type="SUPFAM" id="SSF46689">
    <property type="entry name" value="Homeodomain-like"/>
    <property type="match status" value="1"/>
</dbReference>
<evidence type="ECO:0000256" key="2">
    <source>
        <dbReference type="ARBA" id="ARBA00023125"/>
    </source>
</evidence>
<sequence>MPKVSEEHAAARREQILSAAQRCFARKGFHATSMNDVFAEAGLSAGAVYSYFKSKDEIIVAMAERAVRMIVPFLDAVLAEEPAPPLEDVMRRYTIQLQELAAGPGSVAPQVWAEATHNPALVPVVTANLRRMRDFWTGIARHEQAAGRLAQDADTEAVGTVLFTMTPGYMFGHLLLGDISPETVERGLRDLRRS</sequence>
<dbReference type="FunCoup" id="C7QIK5">
    <property type="interactions" value="1"/>
</dbReference>
<dbReference type="OrthoDB" id="5242390at2"/>
<dbReference type="Gene3D" id="1.10.357.10">
    <property type="entry name" value="Tetracycline Repressor, domain 2"/>
    <property type="match status" value="1"/>
</dbReference>
<evidence type="ECO:0000259" key="5">
    <source>
        <dbReference type="PROSITE" id="PS50977"/>
    </source>
</evidence>
<dbReference type="RefSeq" id="WP_015794811.1">
    <property type="nucleotide sequence ID" value="NC_013131.1"/>
</dbReference>
<gene>
    <name evidence="6" type="ordered locus">Caci_6228</name>
</gene>
<dbReference type="FunFam" id="1.10.10.60:FF:000141">
    <property type="entry name" value="TetR family transcriptional regulator"/>
    <property type="match status" value="1"/>
</dbReference>
<dbReference type="PROSITE" id="PS50977">
    <property type="entry name" value="HTH_TETR_2"/>
    <property type="match status" value="1"/>
</dbReference>
<dbReference type="Pfam" id="PF00440">
    <property type="entry name" value="TetR_N"/>
    <property type="match status" value="1"/>
</dbReference>
<dbReference type="EMBL" id="CP001700">
    <property type="protein sequence ID" value="ACU75082.1"/>
    <property type="molecule type" value="Genomic_DNA"/>
</dbReference>
<dbReference type="InterPro" id="IPR050109">
    <property type="entry name" value="HTH-type_TetR-like_transc_reg"/>
</dbReference>
<evidence type="ECO:0000313" key="7">
    <source>
        <dbReference type="Proteomes" id="UP000000851"/>
    </source>
</evidence>
<dbReference type="InterPro" id="IPR009057">
    <property type="entry name" value="Homeodomain-like_sf"/>
</dbReference>
<proteinExistence type="predicted"/>
<dbReference type="GO" id="GO:0000976">
    <property type="term" value="F:transcription cis-regulatory region binding"/>
    <property type="evidence" value="ECO:0007669"/>
    <property type="project" value="TreeGrafter"/>
</dbReference>
<dbReference type="PROSITE" id="PS01081">
    <property type="entry name" value="HTH_TETR_1"/>
    <property type="match status" value="1"/>
</dbReference>
<dbReference type="STRING" id="479433.Caci_6228"/>
<keyword evidence="3" id="KW-0804">Transcription</keyword>
<dbReference type="InterPro" id="IPR023772">
    <property type="entry name" value="DNA-bd_HTH_TetR-type_CS"/>
</dbReference>
<dbReference type="InterPro" id="IPR001647">
    <property type="entry name" value="HTH_TetR"/>
</dbReference>
<name>C7QIK5_CATAD</name>
<dbReference type="AlphaFoldDB" id="C7QIK5"/>
<dbReference type="HOGENOM" id="CLU_069356_15_12_11"/>
<accession>C7QIK5</accession>
<dbReference type="PRINTS" id="PR00455">
    <property type="entry name" value="HTHTETR"/>
</dbReference>
<dbReference type="GO" id="GO:0045892">
    <property type="term" value="P:negative regulation of DNA-templated transcription"/>
    <property type="evidence" value="ECO:0007669"/>
    <property type="project" value="UniProtKB-ARBA"/>
</dbReference>
<protein>
    <submittedName>
        <fullName evidence="6">Transcriptional regulator, TetR family</fullName>
    </submittedName>
</protein>
<dbReference type="SUPFAM" id="SSF48498">
    <property type="entry name" value="Tetracyclin repressor-like, C-terminal domain"/>
    <property type="match status" value="1"/>
</dbReference>
<dbReference type="Proteomes" id="UP000000851">
    <property type="component" value="Chromosome"/>
</dbReference>
<organism evidence="6 7">
    <name type="scientific">Catenulispora acidiphila (strain DSM 44928 / JCM 14897 / NBRC 102108 / NRRL B-24433 / ID139908)</name>
    <dbReference type="NCBI Taxonomy" id="479433"/>
    <lineage>
        <taxon>Bacteria</taxon>
        <taxon>Bacillati</taxon>
        <taxon>Actinomycetota</taxon>
        <taxon>Actinomycetes</taxon>
        <taxon>Catenulisporales</taxon>
        <taxon>Catenulisporaceae</taxon>
        <taxon>Catenulispora</taxon>
    </lineage>
</organism>
<dbReference type="PANTHER" id="PTHR30055:SF234">
    <property type="entry name" value="HTH-TYPE TRANSCRIPTIONAL REGULATOR BETI"/>
    <property type="match status" value="1"/>
</dbReference>
<dbReference type="eggNOG" id="COG1309">
    <property type="taxonomic scope" value="Bacteria"/>
</dbReference>
<dbReference type="KEGG" id="cai:Caci_6228"/>